<dbReference type="GO" id="GO:1990635">
    <property type="term" value="C:proximal dendrite"/>
    <property type="evidence" value="ECO:0007669"/>
    <property type="project" value="Ensembl"/>
</dbReference>
<dbReference type="GO" id="GO:0061157">
    <property type="term" value="P:mRNA destabilization"/>
    <property type="evidence" value="ECO:0007669"/>
    <property type="project" value="Ensembl"/>
</dbReference>
<dbReference type="InterPro" id="IPR051640">
    <property type="entry name" value="GRB10-interact_GYF"/>
</dbReference>
<dbReference type="GO" id="GO:0048873">
    <property type="term" value="P:homeostasis of number of cells within a tissue"/>
    <property type="evidence" value="ECO:0007669"/>
    <property type="project" value="Ensembl"/>
</dbReference>
<feature type="region of interest" description="Disordered" evidence="3">
    <location>
        <begin position="1093"/>
        <end position="1117"/>
    </location>
</feature>
<feature type="region of interest" description="Disordered" evidence="3">
    <location>
        <begin position="1011"/>
        <end position="1052"/>
    </location>
</feature>
<feature type="region of interest" description="Disordered" evidence="3">
    <location>
        <begin position="148"/>
        <end position="196"/>
    </location>
</feature>
<feature type="compositionally biased region" description="Low complexity" evidence="3">
    <location>
        <begin position="1207"/>
        <end position="1220"/>
    </location>
</feature>
<accession>A0A6P5Q9T5</accession>
<dbReference type="KEGG" id="mcal:110300665"/>
<dbReference type="GO" id="GO:0070064">
    <property type="term" value="F:proline-rich region binding"/>
    <property type="evidence" value="ECO:0007669"/>
    <property type="project" value="Ensembl"/>
</dbReference>
<feature type="region of interest" description="Disordered" evidence="3">
    <location>
        <begin position="1200"/>
        <end position="1223"/>
    </location>
</feature>
<feature type="region of interest" description="Disordered" evidence="3">
    <location>
        <begin position="734"/>
        <end position="794"/>
    </location>
</feature>
<dbReference type="RefSeq" id="XP_021026677.1">
    <property type="nucleotide sequence ID" value="XM_021171018.2"/>
</dbReference>
<dbReference type="GO" id="GO:0005794">
    <property type="term" value="C:Golgi apparatus"/>
    <property type="evidence" value="ECO:0007669"/>
    <property type="project" value="Ensembl"/>
</dbReference>
<feature type="compositionally biased region" description="Acidic residues" evidence="3">
    <location>
        <begin position="290"/>
        <end position="299"/>
    </location>
</feature>
<feature type="compositionally biased region" description="Basic and acidic residues" evidence="3">
    <location>
        <begin position="152"/>
        <end position="183"/>
    </location>
</feature>
<dbReference type="SUPFAM" id="SSF55277">
    <property type="entry name" value="GYF domain"/>
    <property type="match status" value="1"/>
</dbReference>
<dbReference type="GO" id="GO:0016020">
    <property type="term" value="C:membrane"/>
    <property type="evidence" value="ECO:0007669"/>
    <property type="project" value="Ensembl"/>
</dbReference>
<dbReference type="PANTHER" id="PTHR14445:SF38">
    <property type="entry name" value="GRB10-INTERACTING GYF PROTEIN 2"/>
    <property type="match status" value="1"/>
</dbReference>
<dbReference type="PANTHER" id="PTHR14445">
    <property type="entry name" value="GRB10 INTERACTING GYF PROTEIN"/>
    <property type="match status" value="1"/>
</dbReference>
<feature type="compositionally biased region" description="Low complexity" evidence="3">
    <location>
        <begin position="1015"/>
        <end position="1030"/>
    </location>
</feature>
<dbReference type="GO" id="GO:0009791">
    <property type="term" value="P:post-embryonic development"/>
    <property type="evidence" value="ECO:0007669"/>
    <property type="project" value="Ensembl"/>
</dbReference>
<feature type="region of interest" description="Disordered" evidence="3">
    <location>
        <begin position="846"/>
        <end position="909"/>
    </location>
</feature>
<dbReference type="GO" id="GO:0035264">
    <property type="term" value="P:multicellular organism growth"/>
    <property type="evidence" value="ECO:0007669"/>
    <property type="project" value="Ensembl"/>
</dbReference>
<feature type="region of interest" description="Disordered" evidence="3">
    <location>
        <begin position="958"/>
        <end position="998"/>
    </location>
</feature>
<dbReference type="RefSeq" id="XP_029334322.1">
    <property type="nucleotide sequence ID" value="XM_029478462.1"/>
</dbReference>
<feature type="compositionally biased region" description="Polar residues" evidence="3">
    <location>
        <begin position="925"/>
        <end position="937"/>
    </location>
</feature>
<feature type="region of interest" description="Disordered" evidence="3">
    <location>
        <begin position="209"/>
        <end position="248"/>
    </location>
</feature>
<dbReference type="GO" id="GO:0005783">
    <property type="term" value="C:endoplasmic reticulum"/>
    <property type="evidence" value="ECO:0007669"/>
    <property type="project" value="Ensembl"/>
</dbReference>
<feature type="domain" description="GYF" evidence="4">
    <location>
        <begin position="534"/>
        <end position="582"/>
    </location>
</feature>
<reference evidence="5" key="2">
    <citation type="submission" date="2025-05" db="UniProtKB">
        <authorList>
            <consortium name="RefSeq"/>
        </authorList>
    </citation>
    <scope>NUCLEOTIDE SEQUENCE [LARGE SCALE GENOMIC DNA]</scope>
</reference>
<name>A0A6P5Q9T5_MUSCR</name>
<feature type="compositionally biased region" description="Low complexity" evidence="3">
    <location>
        <begin position="899"/>
        <end position="909"/>
    </location>
</feature>
<dbReference type="GO" id="GO:0007631">
    <property type="term" value="P:feeding behavior"/>
    <property type="evidence" value="ECO:0007669"/>
    <property type="project" value="Ensembl"/>
</dbReference>
<feature type="region of interest" description="Disordered" evidence="3">
    <location>
        <begin position="267"/>
        <end position="488"/>
    </location>
</feature>
<dbReference type="FunFam" id="3.30.1490.40:FF:000001">
    <property type="entry name" value="GRB10-interacting GYF protein 2 isoform X1"/>
    <property type="match status" value="1"/>
</dbReference>
<dbReference type="GO" id="GO:0005829">
    <property type="term" value="C:cytosol"/>
    <property type="evidence" value="ECO:0007669"/>
    <property type="project" value="Ensembl"/>
</dbReference>
<organism evidence="5 6">
    <name type="scientific">Mus caroli</name>
    <name type="common">Ryukyu mouse</name>
    <name type="synonym">Ricefield mouse</name>
    <dbReference type="NCBI Taxonomy" id="10089"/>
    <lineage>
        <taxon>Eukaryota</taxon>
        <taxon>Metazoa</taxon>
        <taxon>Chordata</taxon>
        <taxon>Craniata</taxon>
        <taxon>Vertebrata</taxon>
        <taxon>Euteleostomi</taxon>
        <taxon>Mammalia</taxon>
        <taxon>Eutheria</taxon>
        <taxon>Euarchontoglires</taxon>
        <taxon>Glires</taxon>
        <taxon>Rodentia</taxon>
        <taxon>Myomorpha</taxon>
        <taxon>Muroidea</taxon>
        <taxon>Muridae</taxon>
        <taxon>Murinae</taxon>
        <taxon>Mus</taxon>
        <taxon>Mus</taxon>
    </lineage>
</organism>
<evidence type="ECO:0000259" key="4">
    <source>
        <dbReference type="PROSITE" id="PS50829"/>
    </source>
</evidence>
<feature type="compositionally biased region" description="Polar residues" evidence="3">
    <location>
        <begin position="1031"/>
        <end position="1052"/>
    </location>
</feature>
<dbReference type="GO" id="GO:0048009">
    <property type="term" value="P:insulin-like growth factor receptor signaling pathway"/>
    <property type="evidence" value="ECO:0007669"/>
    <property type="project" value="Ensembl"/>
</dbReference>
<dbReference type="GO" id="GO:0031571">
    <property type="term" value="P:mitotic G1 DNA damage checkpoint signaling"/>
    <property type="evidence" value="ECO:0007669"/>
    <property type="project" value="Ensembl"/>
</dbReference>
<dbReference type="PROSITE" id="PS50829">
    <property type="entry name" value="GYF"/>
    <property type="match status" value="1"/>
</dbReference>
<dbReference type="GO" id="GO:0060090">
    <property type="term" value="F:molecular adaptor activity"/>
    <property type="evidence" value="ECO:0007669"/>
    <property type="project" value="Ensembl"/>
</dbReference>
<feature type="region of interest" description="Disordered" evidence="3">
    <location>
        <begin position="1239"/>
        <end position="1263"/>
    </location>
</feature>
<feature type="compositionally biased region" description="Polar residues" evidence="3">
    <location>
        <begin position="432"/>
        <end position="442"/>
    </location>
</feature>
<feature type="compositionally biased region" description="Basic and acidic residues" evidence="3">
    <location>
        <begin position="226"/>
        <end position="248"/>
    </location>
</feature>
<dbReference type="CDD" id="cd00072">
    <property type="entry name" value="GYF"/>
    <property type="match status" value="1"/>
</dbReference>
<dbReference type="GO" id="GO:0008344">
    <property type="term" value="P:adult locomotory behavior"/>
    <property type="evidence" value="ECO:0007669"/>
    <property type="project" value="Ensembl"/>
</dbReference>
<comment type="similarity">
    <text evidence="2">Belongs to the GIGYF family.</text>
</comment>
<dbReference type="GO" id="GO:0005768">
    <property type="term" value="C:endosome"/>
    <property type="evidence" value="ECO:0007669"/>
    <property type="project" value="Ensembl"/>
</dbReference>
<dbReference type="GO" id="GO:0043204">
    <property type="term" value="C:perikaryon"/>
    <property type="evidence" value="ECO:0007669"/>
    <property type="project" value="Ensembl"/>
</dbReference>
<dbReference type="GO" id="GO:0050881">
    <property type="term" value="P:musculoskeletal movement"/>
    <property type="evidence" value="ECO:0007669"/>
    <property type="project" value="Ensembl"/>
</dbReference>
<feature type="compositionally biased region" description="Basic and acidic residues" evidence="3">
    <location>
        <begin position="958"/>
        <end position="973"/>
    </location>
</feature>
<evidence type="ECO:0000313" key="7">
    <source>
        <dbReference type="RefSeq" id="XP_021026677.1"/>
    </source>
</evidence>
<dbReference type="InterPro" id="IPR003169">
    <property type="entry name" value="GYF"/>
</dbReference>
<reference evidence="6 7" key="1">
    <citation type="submission" date="2025-04" db="UniProtKB">
        <authorList>
            <consortium name="RefSeq"/>
        </authorList>
    </citation>
    <scope>IDENTIFICATION</scope>
</reference>
<feature type="compositionally biased region" description="Low complexity" evidence="3">
    <location>
        <begin position="977"/>
        <end position="986"/>
    </location>
</feature>
<feature type="compositionally biased region" description="Basic and acidic residues" evidence="3">
    <location>
        <begin position="846"/>
        <end position="898"/>
    </location>
</feature>
<evidence type="ECO:0000256" key="3">
    <source>
        <dbReference type="SAM" id="MobiDB-lite"/>
    </source>
</evidence>
<dbReference type="GeneID" id="110300665"/>
<protein>
    <submittedName>
        <fullName evidence="6 7">GRB10-interacting GYF protein 2 isoform X1</fullName>
    </submittedName>
</protein>
<dbReference type="Gene3D" id="3.30.1490.40">
    <property type="match status" value="1"/>
</dbReference>
<evidence type="ECO:0000256" key="2">
    <source>
        <dbReference type="ARBA" id="ARBA00038015"/>
    </source>
</evidence>
<dbReference type="GO" id="GO:0060339">
    <property type="term" value="P:negative regulation of type I interferon-mediated signaling pathway"/>
    <property type="evidence" value="ECO:0007669"/>
    <property type="project" value="Ensembl"/>
</dbReference>
<feature type="compositionally biased region" description="Polar residues" evidence="3">
    <location>
        <begin position="371"/>
        <end position="393"/>
    </location>
</feature>
<dbReference type="GO" id="GO:0050885">
    <property type="term" value="P:neuromuscular process controlling balance"/>
    <property type="evidence" value="ECO:0007669"/>
    <property type="project" value="Ensembl"/>
</dbReference>
<dbReference type="GO" id="GO:0021522">
    <property type="term" value="P:spinal cord motor neuron differentiation"/>
    <property type="evidence" value="ECO:0007669"/>
    <property type="project" value="Ensembl"/>
</dbReference>
<feature type="region of interest" description="Disordered" evidence="3">
    <location>
        <begin position="918"/>
        <end position="937"/>
    </location>
</feature>
<evidence type="ECO:0000313" key="6">
    <source>
        <dbReference type="RefSeq" id="XP_021026611.1"/>
    </source>
</evidence>
<keyword evidence="5" id="KW-1185">Reference proteome</keyword>
<dbReference type="GO" id="GO:0010494">
    <property type="term" value="C:cytoplasmic stress granule"/>
    <property type="evidence" value="ECO:0007669"/>
    <property type="project" value="Ensembl"/>
</dbReference>
<proteinExistence type="inferred from homology"/>
<dbReference type="GO" id="GO:0045947">
    <property type="term" value="P:negative regulation of translational initiation"/>
    <property type="evidence" value="ECO:0007669"/>
    <property type="project" value="Ensembl"/>
</dbReference>
<evidence type="ECO:0000313" key="8">
    <source>
        <dbReference type="RefSeq" id="XP_029334322.1"/>
    </source>
</evidence>
<dbReference type="GO" id="GO:0072344">
    <property type="term" value="P:rescue of stalled ribosome"/>
    <property type="evidence" value="ECO:0007669"/>
    <property type="project" value="Ensembl"/>
</dbReference>
<dbReference type="CTD" id="26058"/>
<dbReference type="InterPro" id="IPR035445">
    <property type="entry name" value="GYF-like_dom_sf"/>
</dbReference>
<sequence>MAAETQTLNFGPEWLRALSSGGSITSPPLSPALPKYKLADYRYGREEMLALFLKDYKIPFDLLEKEFLPILQEEPLPPLALVPFTEEEQRNFSMSVNSAAVLRLTGRGGGGGTVVGAPRGRSSSRGRGRGRGECGFYQRSFDEVEGVFGRGGGREMHRSQSWEERGDRRFEKPGRKDVGRPNFEESGPTSVGRKHEFIRSESENWRIFREEQNGEDEDGGWRLAGSRRDGERWRPHSPDGPRSTGWREHMERRRRFEFDFRDRDDERGYRRVRSGSGSIDDDRDSLPEWCLEDAEEEMGTFDSSGAFLSLKKVQKEPIPEEQEMDFRPVEEGEERSESDSSHNEEAKEPDKTNRREGEKTDRAGAEASEEVPQTSLSSARPGTPSDHQPQEATQFERKDEPKAEQVEKAEEENRSENSLSAKVPSRGDETVPASQQPSTQLPPDTASPLLILSPPVPTPSSASRPVETAAVEAPGMSSVSTEPDDEEGLKHLEQQAEKMVAYLQDSALDDERLTSKLQEHRAKGVSIPLMHEAMQKWYYKDPQGEIQGPFNNQEMAEWFQAGYFTMSLLVKRACDESFQPLGDIMKMWGRVPFSPGPAPPPHMGELDQERLTRQQELTALYQMQHLQYQQFLIQQQYAQVLAQQQKAALSSQQQQQLALLLQQFQALKMRMSDQNIIPSVTRSVSVPDTGSIWELQPAASQPAVWEGGSVWDLPLDTTTPGPSLEQLQQLEKAKAAKLEQERREAEMRAKREEEERKRQEELRRQQEEILRRQQEEERKRREEEELARRKQEEALRRQREQEIALRRQREEEERQQQEEALRRLEERRREEEERRKQEELLRKQEEEAAKWAREEEEAQRRLEENRLRMEEEAARLRHEEEERKRKELELQRQKDLMRQRQQQQEALRRLQQQQQQQQLAQMKLPSSSTWGQQSNTATCQSQATLSLAEIQKLEEERERQLREEQRRQQRELMKALQQQQQQQQQQKLSGWGNVSKPAGTTKSLLEIQQEEARQMQKQQQQQQQHQQHQQSNRARNSTHSNLHTSLGNSVWGSINTGPSNQWASELVSSIWSNADTKNSNMGFWDDAVKEVGPRNSTNKNKNNASLSKSVGVSNRQNKKVEEEEKLLKLFQGVNKAQDGFTQWCEQMLHALNTANNLDVPTFVSFLKEVESPYEVHDYTRAYLGDTSEAKEFAKQFLERRAKQKVNQQRQQQQQQQQQQQDSVWGMNHSTLHSVFQTNQSNNQQSNFEAVQSGKKKKKQKMVRADPSLLGFSVNASSERLNMGEIETLDDY</sequence>
<feature type="compositionally biased region" description="Basic and acidic residues" evidence="3">
    <location>
        <begin position="313"/>
        <end position="364"/>
    </location>
</feature>
<dbReference type="GO" id="GO:0016441">
    <property type="term" value="P:post-transcriptional gene silencing"/>
    <property type="evidence" value="ECO:0007669"/>
    <property type="project" value="Ensembl"/>
</dbReference>
<dbReference type="GO" id="GO:0032991">
    <property type="term" value="C:protein-containing complex"/>
    <property type="evidence" value="ECO:0007669"/>
    <property type="project" value="Ensembl"/>
</dbReference>
<feature type="compositionally biased region" description="Low complexity" evidence="3">
    <location>
        <begin position="1095"/>
        <end position="1109"/>
    </location>
</feature>
<dbReference type="SMART" id="SM00444">
    <property type="entry name" value="GYF"/>
    <property type="match status" value="1"/>
</dbReference>
<gene>
    <name evidence="6 7 8" type="primary">Gigyf2</name>
</gene>
<evidence type="ECO:0000313" key="5">
    <source>
        <dbReference type="Proteomes" id="UP000515126"/>
    </source>
</evidence>
<dbReference type="RefSeq" id="XP_021026611.1">
    <property type="nucleotide sequence ID" value="XM_021170952.2"/>
</dbReference>
<feature type="compositionally biased region" description="Basic and acidic residues" evidence="3">
    <location>
        <begin position="394"/>
        <end position="415"/>
    </location>
</feature>
<keyword evidence="1" id="KW-0597">Phosphoprotein</keyword>
<dbReference type="Proteomes" id="UP000515126">
    <property type="component" value="Chromosome 1"/>
</dbReference>
<evidence type="ECO:0000256" key="1">
    <source>
        <dbReference type="ARBA" id="ARBA00022553"/>
    </source>
</evidence>
<dbReference type="Pfam" id="PF02213">
    <property type="entry name" value="GYF"/>
    <property type="match status" value="1"/>
</dbReference>
<feature type="region of interest" description="Disordered" evidence="3">
    <location>
        <begin position="112"/>
        <end position="132"/>
    </location>
</feature>